<name>A0A1U7LUD5_NEOID</name>
<dbReference type="EMBL" id="LXFE01000210">
    <property type="protein sequence ID" value="OLL26277.1"/>
    <property type="molecule type" value="Genomic_DNA"/>
</dbReference>
<reference evidence="2 3" key="1">
    <citation type="submission" date="2016-04" db="EMBL/GenBank/DDBJ databases">
        <title>Evolutionary innovation and constraint leading to complex multicellularity in the Ascomycota.</title>
        <authorList>
            <person name="Cisse O."/>
            <person name="Nguyen A."/>
            <person name="Hewitt D.A."/>
            <person name="Jedd G."/>
            <person name="Stajich J.E."/>
        </authorList>
    </citation>
    <scope>NUCLEOTIDE SEQUENCE [LARGE SCALE GENOMIC DNA]</scope>
    <source>
        <strain evidence="2 3">DAH-3</strain>
    </source>
</reference>
<accession>A0A1U7LUD5</accession>
<comment type="caution">
    <text evidence="2">The sequence shown here is derived from an EMBL/GenBank/DDBJ whole genome shotgun (WGS) entry which is preliminary data.</text>
</comment>
<feature type="signal peptide" evidence="1">
    <location>
        <begin position="1"/>
        <end position="15"/>
    </location>
</feature>
<sequence>MLSALFIVLLGSVAALPMLGKQNADNLDDSFGYDSWVPYVPLFTPSYTPQNKETSKPAPSKIYEDDSVLTTPTFKFRINDDYLVKPSKPLNIVDDYFKTSTRPQLKRRSNVNPGGGDLQRRGRYFYIAGSE</sequence>
<evidence type="ECO:0000313" key="3">
    <source>
        <dbReference type="Proteomes" id="UP000186594"/>
    </source>
</evidence>
<evidence type="ECO:0000313" key="2">
    <source>
        <dbReference type="EMBL" id="OLL26277.1"/>
    </source>
</evidence>
<organism evidence="2 3">
    <name type="scientific">Neolecta irregularis (strain DAH-3)</name>
    <dbReference type="NCBI Taxonomy" id="1198029"/>
    <lineage>
        <taxon>Eukaryota</taxon>
        <taxon>Fungi</taxon>
        <taxon>Dikarya</taxon>
        <taxon>Ascomycota</taxon>
        <taxon>Taphrinomycotina</taxon>
        <taxon>Neolectales</taxon>
        <taxon>Neolectaceae</taxon>
        <taxon>Neolecta</taxon>
    </lineage>
</organism>
<evidence type="ECO:0000256" key="1">
    <source>
        <dbReference type="SAM" id="SignalP"/>
    </source>
</evidence>
<keyword evidence="3" id="KW-1185">Reference proteome</keyword>
<proteinExistence type="predicted"/>
<protein>
    <submittedName>
        <fullName evidence="2">Uncharacterized protein</fullName>
    </submittedName>
</protein>
<dbReference type="AlphaFoldDB" id="A0A1U7LUD5"/>
<feature type="chain" id="PRO_5012256627" evidence="1">
    <location>
        <begin position="16"/>
        <end position="131"/>
    </location>
</feature>
<keyword evidence="1" id="KW-0732">Signal</keyword>
<gene>
    <name evidence="2" type="ORF">NEOLI_003697</name>
</gene>
<dbReference type="Proteomes" id="UP000186594">
    <property type="component" value="Unassembled WGS sequence"/>
</dbReference>